<evidence type="ECO:0000313" key="2">
    <source>
        <dbReference type="EMBL" id="CEF69655.1"/>
    </source>
</evidence>
<dbReference type="OMA" id="FNDIMER"/>
<gene>
    <name evidence="2 4 5" type="ORF">SRAE_2000430200</name>
</gene>
<accession>A0A090MZW7</accession>
<evidence type="ECO:0000313" key="4">
    <source>
        <dbReference type="WBParaSite" id="SRAE_2000430200.1"/>
    </source>
</evidence>
<dbReference type="STRING" id="34506.A0A090MZW7"/>
<dbReference type="EMBL" id="LN609529">
    <property type="protein sequence ID" value="CEF69655.1"/>
    <property type="molecule type" value="Genomic_DNA"/>
</dbReference>
<dbReference type="AlphaFoldDB" id="A0A090MZW7"/>
<dbReference type="InterPro" id="IPR018613">
    <property type="entry name" value="Ccdc97-like"/>
</dbReference>
<evidence type="ECO:0000313" key="3">
    <source>
        <dbReference type="Proteomes" id="UP000035682"/>
    </source>
</evidence>
<organism evidence="2">
    <name type="scientific">Strongyloides ratti</name>
    <name type="common">Parasitic roundworm</name>
    <dbReference type="NCBI Taxonomy" id="34506"/>
    <lineage>
        <taxon>Eukaryota</taxon>
        <taxon>Metazoa</taxon>
        <taxon>Ecdysozoa</taxon>
        <taxon>Nematoda</taxon>
        <taxon>Chromadorea</taxon>
        <taxon>Rhabditida</taxon>
        <taxon>Tylenchina</taxon>
        <taxon>Panagrolaimomorpha</taxon>
        <taxon>Strongyloidoidea</taxon>
        <taxon>Strongyloididae</taxon>
        <taxon>Strongyloides</taxon>
    </lineage>
</organism>
<reference evidence="2 3" key="1">
    <citation type="submission" date="2014-09" db="EMBL/GenBank/DDBJ databases">
        <authorList>
            <person name="Martin A.A."/>
        </authorList>
    </citation>
    <scope>NUCLEOTIDE SEQUENCE</scope>
    <source>
        <strain evidence="3">ED321</strain>
        <strain evidence="2">ED321 Heterogonic</strain>
    </source>
</reference>
<feature type="domain" description="CCD97-like C-terminal" evidence="1">
    <location>
        <begin position="95"/>
        <end position="205"/>
    </location>
</feature>
<name>A0A090MZW7_STRRB</name>
<evidence type="ECO:0000313" key="5">
    <source>
        <dbReference type="WormBase" id="SRAE_2000430200"/>
    </source>
</evidence>
<dbReference type="Pfam" id="PF09747">
    <property type="entry name" value="CCD97-like_C"/>
    <property type="match status" value="1"/>
</dbReference>
<dbReference type="PANTHER" id="PTHR31840:SF1">
    <property type="entry name" value="COILED-COIL DOMAIN-CONTAINING PROTEIN 97"/>
    <property type="match status" value="1"/>
</dbReference>
<dbReference type="RefSeq" id="XP_024508854.1">
    <property type="nucleotide sequence ID" value="XM_024643156.1"/>
</dbReference>
<evidence type="ECO:0000259" key="1">
    <source>
        <dbReference type="Pfam" id="PF09747"/>
    </source>
</evidence>
<keyword evidence="3" id="KW-1185">Reference proteome</keyword>
<dbReference type="GeneID" id="36382025"/>
<dbReference type="WormBase" id="SRAE_2000430200">
    <property type="protein sequence ID" value="SRP11060"/>
    <property type="gene ID" value="WBGene00264532"/>
</dbReference>
<dbReference type="OrthoDB" id="333176at2759"/>
<dbReference type="InterPro" id="IPR040233">
    <property type="entry name" value="CCD97-like_C"/>
</dbReference>
<reference evidence="4" key="2">
    <citation type="submission" date="2020-12" db="UniProtKB">
        <authorList>
            <consortium name="WormBaseParasite"/>
        </authorList>
    </citation>
    <scope>IDENTIFICATION</scope>
</reference>
<dbReference type="CTD" id="36382025"/>
<sequence>MNLEELFHKIVEGEREKYINDSNEKDNKLEEIKSIFNSSKLKFVITFASYISPSQLELFHYKSDGTLEDNSYITRLQIAYGRSKKNIETDVKLKNDRWMMFEELFKNSDFFTDKRMRERDPQLYDTMIGNYLNDKEKEELKPNLINSGFSGVMQQFVDSERISKRKHQSNDNIMKLYEEVVIKGNIKLLDNEDIIEEEKEDEKNSNKEFLRNEFLNIMKQRFINGEDSQFFDYDSYKIKDKKKFNDIMERDLEDSYFDED</sequence>
<dbReference type="PANTHER" id="PTHR31840">
    <property type="entry name" value="COILED-COIL DOMAIN-CONTAINING PROTEIN 97"/>
    <property type="match status" value="1"/>
</dbReference>
<dbReference type="WBParaSite" id="SRAE_2000430200.1">
    <property type="protein sequence ID" value="SRAE_2000430200.1"/>
    <property type="gene ID" value="WBGene00264532"/>
</dbReference>
<dbReference type="Proteomes" id="UP000035682">
    <property type="component" value="Unplaced"/>
</dbReference>
<protein>
    <submittedName>
        <fullName evidence="4">CCD97-like C-terminal domain-containing protein</fullName>
    </submittedName>
</protein>
<proteinExistence type="predicted"/>